<comment type="function">
    <text evidence="5">May play a role in photosystem I and II biogenesis.</text>
</comment>
<dbReference type="Pfam" id="PF02468">
    <property type="entry name" value="PsbN"/>
    <property type="match status" value="1"/>
</dbReference>
<protein>
    <recommendedName>
        <fullName evidence="5">Protein PsbN</fullName>
    </recommendedName>
</protein>
<evidence type="ECO:0000313" key="6">
    <source>
        <dbReference type="EMBL" id="GBF81138.1"/>
    </source>
</evidence>
<evidence type="ECO:0000256" key="5">
    <source>
        <dbReference type="HAMAP-Rule" id="MF_00293"/>
    </source>
</evidence>
<comment type="similarity">
    <text evidence="5">Belongs to the PsbN family.</text>
</comment>
<name>A0A401IIN0_APHSA</name>
<dbReference type="GO" id="GO:0031676">
    <property type="term" value="C:plasma membrane-derived thylakoid membrane"/>
    <property type="evidence" value="ECO:0007669"/>
    <property type="project" value="UniProtKB-SubCell"/>
</dbReference>
<dbReference type="InterPro" id="IPR003398">
    <property type="entry name" value="PSII_PsbN"/>
</dbReference>
<dbReference type="PANTHER" id="PTHR35326">
    <property type="entry name" value="PROTEIN PSBN"/>
    <property type="match status" value="1"/>
</dbReference>
<evidence type="ECO:0000256" key="4">
    <source>
        <dbReference type="ARBA" id="ARBA00023136"/>
    </source>
</evidence>
<gene>
    <name evidence="5" type="primary">psbN</name>
    <name evidence="6" type="ORF">AsFPU1_2550</name>
</gene>
<reference evidence="7" key="1">
    <citation type="submission" date="2017-05" db="EMBL/GenBank/DDBJ databases">
        <title>Physiological properties and genetic analysis related to exopolysaccharide production of fresh-water unicellular cyanobacterium Aphanothece sacrum, Suizenji Nori, that has been cultured as a food source in Japan.</title>
        <authorList>
            <person name="Kanesaki Y."/>
            <person name="Yoshikawa S."/>
            <person name="Ohki K."/>
        </authorList>
    </citation>
    <scope>NUCLEOTIDE SEQUENCE [LARGE SCALE GENOMIC DNA]</scope>
    <source>
        <strain evidence="7">FPU1</strain>
    </source>
</reference>
<evidence type="ECO:0000256" key="3">
    <source>
        <dbReference type="ARBA" id="ARBA00022989"/>
    </source>
</evidence>
<dbReference type="PANTHER" id="PTHR35326:SF3">
    <property type="entry name" value="PROTEIN PSBN"/>
    <property type="match status" value="1"/>
</dbReference>
<comment type="caution">
    <text evidence="5">Originally thought to be a component of PSII; based on experiments in Synechocystis, N.tabacum and barley, and its absence from PSII in T.elongatus and T.vulcanus, this is probably not true.</text>
</comment>
<evidence type="ECO:0000313" key="7">
    <source>
        <dbReference type="Proteomes" id="UP000287247"/>
    </source>
</evidence>
<keyword evidence="4 5" id="KW-0472">Membrane</keyword>
<keyword evidence="5" id="KW-0793">Thylakoid</keyword>
<comment type="caution">
    <text evidence="6">The sequence shown here is derived from an EMBL/GenBank/DDBJ whole genome shotgun (WGS) entry which is preliminary data.</text>
</comment>
<dbReference type="EMBL" id="BDQK01000013">
    <property type="protein sequence ID" value="GBF81138.1"/>
    <property type="molecule type" value="Genomic_DNA"/>
</dbReference>
<comment type="subcellular location">
    <subcellularLocation>
        <location evidence="5">Cellular thylakoid membrane</location>
        <topology evidence="5">Single-pass membrane protein</topology>
    </subcellularLocation>
    <subcellularLocation>
        <location evidence="1">Membrane</location>
        <topology evidence="1">Single-pass membrane protein</topology>
    </subcellularLocation>
</comment>
<keyword evidence="3 5" id="KW-1133">Transmembrane helix</keyword>
<dbReference type="HAMAP" id="MF_00293">
    <property type="entry name" value="PSII_PsbN"/>
    <property type="match status" value="1"/>
</dbReference>
<dbReference type="Proteomes" id="UP000287247">
    <property type="component" value="Unassembled WGS sequence"/>
</dbReference>
<keyword evidence="7" id="KW-1185">Reference proteome</keyword>
<dbReference type="GO" id="GO:0015979">
    <property type="term" value="P:photosynthesis"/>
    <property type="evidence" value="ECO:0007669"/>
    <property type="project" value="InterPro"/>
</dbReference>
<dbReference type="NCBIfam" id="NF009650">
    <property type="entry name" value="PRK13183.1"/>
    <property type="match status" value="1"/>
</dbReference>
<evidence type="ECO:0000256" key="2">
    <source>
        <dbReference type="ARBA" id="ARBA00022692"/>
    </source>
</evidence>
<proteinExistence type="inferred from homology"/>
<evidence type="ECO:0000256" key="1">
    <source>
        <dbReference type="ARBA" id="ARBA00004167"/>
    </source>
</evidence>
<keyword evidence="2 5" id="KW-0812">Transmembrane</keyword>
<organism evidence="6 7">
    <name type="scientific">Aphanothece sacrum FPU1</name>
    <dbReference type="NCBI Taxonomy" id="1920663"/>
    <lineage>
        <taxon>Bacteria</taxon>
        <taxon>Bacillati</taxon>
        <taxon>Cyanobacteriota</taxon>
        <taxon>Cyanophyceae</taxon>
        <taxon>Oscillatoriophycideae</taxon>
        <taxon>Chroococcales</taxon>
        <taxon>Aphanothecaceae</taxon>
        <taxon>Aphanothece</taxon>
    </lineage>
</organism>
<accession>A0A401IIN0</accession>
<feature type="transmembrane region" description="Helical" evidence="5">
    <location>
        <begin position="21"/>
        <end position="43"/>
    </location>
</feature>
<sequence>MFCNIIEDTVSHLMKLMEPATVLSITIAAILVVITGFAIYTAFGPPATQLDDPFEDHED</sequence>
<dbReference type="AlphaFoldDB" id="A0A401IIN0"/>